<keyword evidence="1" id="KW-0560">Oxidoreductase</keyword>
<gene>
    <name evidence="3" type="ORF">BN1047_04177</name>
</gene>
<name>A0AAV2WQA9_MYCNE</name>
<dbReference type="GO" id="GO:0005737">
    <property type="term" value="C:cytoplasm"/>
    <property type="evidence" value="ECO:0007669"/>
    <property type="project" value="TreeGrafter"/>
</dbReference>
<evidence type="ECO:0000259" key="2">
    <source>
        <dbReference type="Pfam" id="PF01266"/>
    </source>
</evidence>
<dbReference type="GO" id="GO:0016491">
    <property type="term" value="F:oxidoreductase activity"/>
    <property type="evidence" value="ECO:0007669"/>
    <property type="project" value="UniProtKB-KW"/>
</dbReference>
<dbReference type="EMBL" id="LK021340">
    <property type="protein sequence ID" value="CDQ46272.1"/>
    <property type="molecule type" value="Genomic_DNA"/>
</dbReference>
<dbReference type="Gene3D" id="3.50.50.60">
    <property type="entry name" value="FAD/NAD(P)-binding domain"/>
    <property type="match status" value="2"/>
</dbReference>
<dbReference type="PANTHER" id="PTHR13847:SF289">
    <property type="entry name" value="GLYCINE OXIDASE"/>
    <property type="match status" value="1"/>
</dbReference>
<dbReference type="Proteomes" id="UP000028864">
    <property type="component" value="Unassembled WGS sequence"/>
</dbReference>
<dbReference type="InterPro" id="IPR036188">
    <property type="entry name" value="FAD/NAD-bd_sf"/>
</dbReference>
<dbReference type="Gene3D" id="3.30.9.10">
    <property type="entry name" value="D-Amino Acid Oxidase, subunit A, domain 2"/>
    <property type="match status" value="1"/>
</dbReference>
<dbReference type="SUPFAM" id="SSF51905">
    <property type="entry name" value="FAD/NAD(P)-binding domain"/>
    <property type="match status" value="1"/>
</dbReference>
<proteinExistence type="predicted"/>
<evidence type="ECO:0000256" key="1">
    <source>
        <dbReference type="ARBA" id="ARBA00023002"/>
    </source>
</evidence>
<feature type="domain" description="FAD dependent oxidoreductase" evidence="2">
    <location>
        <begin position="8"/>
        <end position="397"/>
    </location>
</feature>
<reference evidence="3" key="1">
    <citation type="submission" date="2014-05" db="EMBL/GenBank/DDBJ databases">
        <authorList>
            <person name="Urmite Genomes"/>
        </authorList>
    </citation>
    <scope>NUCLEOTIDE SEQUENCE</scope>
    <source>
        <strain evidence="3">DSM 44074</strain>
    </source>
</reference>
<dbReference type="InterPro" id="IPR006076">
    <property type="entry name" value="FAD-dep_OxRdtase"/>
</dbReference>
<dbReference type="Pfam" id="PF01266">
    <property type="entry name" value="DAO"/>
    <property type="match status" value="1"/>
</dbReference>
<dbReference type="SUPFAM" id="SSF54373">
    <property type="entry name" value="FAD-linked reductases, C-terminal domain"/>
    <property type="match status" value="1"/>
</dbReference>
<accession>A0AAV2WQA9</accession>
<sequence>MSESDIADVAVVGAGMVGLSTAWFLQTHGVRVTVFDEATAGSGASWGNAGWVAPSLSTPLTDPAMLVHGLRGLLRPNSPLFIPPRVDPGLWRFLLRFARHSTPARWRAGLRSLLGVNALALPAFDALAAGGVDGPIAEADPLVYAYADPSGAAAMVAEAQRLTELGQRVDVEPLALDQARRLAPILSDRVRSTLSLHGQRFLDPPRYTAALADSVVRRGGVLRERWPVREVAAEGNGVRVHGRRHSERFDAVVIANGVALPALARRHGVRTPIRAARGYSFSVAVDELPSGPVYFPACSVVATPIGERLRLAGTMEFRAHRAPLDQRRITAIIESVRPLLRGVHLDRRTEAWVGSRPSTSDGLPLAGRTRTPGVFVAGGHAMEGMTLGPVTGRLLAEAIVTGVTPAALAGFDPLR</sequence>
<dbReference type="AlphaFoldDB" id="A0AAV2WQA9"/>
<evidence type="ECO:0000313" key="3">
    <source>
        <dbReference type="EMBL" id="CDQ46272.1"/>
    </source>
</evidence>
<protein>
    <submittedName>
        <fullName evidence="3">Glycine/D-amino acid oxidase</fullName>
    </submittedName>
</protein>
<organism evidence="3 4">
    <name type="scientific">Mycolicibacterium neoaurum</name>
    <name type="common">Mycobacterium neoaurum</name>
    <dbReference type="NCBI Taxonomy" id="1795"/>
    <lineage>
        <taxon>Bacteria</taxon>
        <taxon>Bacillati</taxon>
        <taxon>Actinomycetota</taxon>
        <taxon>Actinomycetes</taxon>
        <taxon>Mycobacteriales</taxon>
        <taxon>Mycobacteriaceae</taxon>
        <taxon>Mycolicibacterium</taxon>
    </lineage>
</organism>
<dbReference type="PANTHER" id="PTHR13847">
    <property type="entry name" value="SARCOSINE DEHYDROGENASE-RELATED"/>
    <property type="match status" value="1"/>
</dbReference>
<evidence type="ECO:0000313" key="4">
    <source>
        <dbReference type="Proteomes" id="UP000028864"/>
    </source>
</evidence>
<reference evidence="3" key="2">
    <citation type="submission" date="2015-09" db="EMBL/GenBank/DDBJ databases">
        <title>Draft genome sequence of Mycobacterium neoaurum DSM 44074.</title>
        <authorList>
            <person name="Croce O."/>
            <person name="Robert C."/>
            <person name="Raoult D."/>
            <person name="Drancourt M."/>
        </authorList>
    </citation>
    <scope>NUCLEOTIDE SEQUENCE</scope>
    <source>
        <strain evidence="3">DSM 44074</strain>
    </source>
</reference>
<dbReference type="RefSeq" id="WP_267880952.1">
    <property type="nucleotide sequence ID" value="NZ_LK021340.1"/>
</dbReference>